<dbReference type="AlphaFoldDB" id="A0A839QXQ9"/>
<name>A0A839QXQ9_9MICC</name>
<dbReference type="RefSeq" id="WP_183512321.1">
    <property type="nucleotide sequence ID" value="NZ_BAABGK010000007.1"/>
</dbReference>
<proteinExistence type="predicted"/>
<protein>
    <submittedName>
        <fullName evidence="2">Ribosomal protein S18 acetylase RimI-like enzyme</fullName>
    </submittedName>
</protein>
<dbReference type="GO" id="GO:0005840">
    <property type="term" value="C:ribosome"/>
    <property type="evidence" value="ECO:0007669"/>
    <property type="project" value="UniProtKB-KW"/>
</dbReference>
<dbReference type="Proteomes" id="UP000523000">
    <property type="component" value="Unassembled WGS sequence"/>
</dbReference>
<dbReference type="EMBL" id="JACHVS010000002">
    <property type="protein sequence ID" value="MBB2996751.1"/>
    <property type="molecule type" value="Genomic_DNA"/>
</dbReference>
<keyword evidence="3" id="KW-1185">Reference proteome</keyword>
<dbReference type="InterPro" id="IPR056935">
    <property type="entry name" value="Rv0428c-like_C"/>
</dbReference>
<dbReference type="Gene3D" id="3.40.630.30">
    <property type="match status" value="1"/>
</dbReference>
<dbReference type="InterPro" id="IPR016181">
    <property type="entry name" value="Acyl_CoA_acyltransferase"/>
</dbReference>
<reference evidence="2 3" key="1">
    <citation type="submission" date="2020-08" db="EMBL/GenBank/DDBJ databases">
        <title>Sequencing the genomes of 1000 actinobacteria strains.</title>
        <authorList>
            <person name="Klenk H.-P."/>
        </authorList>
    </citation>
    <scope>NUCLEOTIDE SEQUENCE [LARGE SCALE GENOMIC DNA]</scope>
    <source>
        <strain evidence="2 3">DSM 22826</strain>
    </source>
</reference>
<dbReference type="SUPFAM" id="SSF55729">
    <property type="entry name" value="Acyl-CoA N-acyltransferases (Nat)"/>
    <property type="match status" value="1"/>
</dbReference>
<accession>A0A839QXQ9</accession>
<dbReference type="InterPro" id="IPR000182">
    <property type="entry name" value="GNAT_dom"/>
</dbReference>
<keyword evidence="2" id="KW-0689">Ribosomal protein</keyword>
<keyword evidence="2" id="KW-0687">Ribonucleoprotein</keyword>
<evidence type="ECO:0000313" key="2">
    <source>
        <dbReference type="EMBL" id="MBB2996751.1"/>
    </source>
</evidence>
<evidence type="ECO:0000259" key="1">
    <source>
        <dbReference type="PROSITE" id="PS51186"/>
    </source>
</evidence>
<sequence length="245" mass="27115">MPLEVLMGRGWNALEHGHVDGWELRFAAGVTQRANSVLPLAAPADVDKAIAEVERRCAERWLNSVFQIGPGAQPSDLDERLAAKGYSVGSPTLVQMMGAGELQRFADIPADDRIELSEKPSAEWLEFFWSIEGPHDPGDRAISAQILRGTPSVYGELRVDGRIESIGRMALVDGFGGIYCVLTRPESRGHGYSRQVMESLLGEAWTRELNGLWLQVRESNIGAIVLYDSLGFNTVSSYHYRTREL</sequence>
<gene>
    <name evidence="2" type="ORF">E9229_002998</name>
</gene>
<organism evidence="2 3">
    <name type="scientific">Paeniglutamicibacter cryotolerans</name>
    <dbReference type="NCBI Taxonomy" id="670079"/>
    <lineage>
        <taxon>Bacteria</taxon>
        <taxon>Bacillati</taxon>
        <taxon>Actinomycetota</taxon>
        <taxon>Actinomycetes</taxon>
        <taxon>Micrococcales</taxon>
        <taxon>Micrococcaceae</taxon>
        <taxon>Paeniglutamicibacter</taxon>
    </lineage>
</organism>
<comment type="caution">
    <text evidence="2">The sequence shown here is derived from an EMBL/GenBank/DDBJ whole genome shotgun (WGS) entry which is preliminary data.</text>
</comment>
<dbReference type="GO" id="GO:0016747">
    <property type="term" value="F:acyltransferase activity, transferring groups other than amino-acyl groups"/>
    <property type="evidence" value="ECO:0007669"/>
    <property type="project" value="InterPro"/>
</dbReference>
<evidence type="ECO:0000313" key="3">
    <source>
        <dbReference type="Proteomes" id="UP000523000"/>
    </source>
</evidence>
<feature type="domain" description="N-acetyltransferase" evidence="1">
    <location>
        <begin position="92"/>
        <end position="245"/>
    </location>
</feature>
<dbReference type="Pfam" id="PF24553">
    <property type="entry name" value="Rv0428c_C"/>
    <property type="match status" value="1"/>
</dbReference>
<dbReference type="PROSITE" id="PS51186">
    <property type="entry name" value="GNAT"/>
    <property type="match status" value="1"/>
</dbReference>